<dbReference type="InParanoid" id="A0A6P8I1E7"/>
<feature type="compositionally biased region" description="Basic and acidic residues" evidence="1">
    <location>
        <begin position="191"/>
        <end position="208"/>
    </location>
</feature>
<dbReference type="KEGG" id="aten:116295115"/>
<reference evidence="3" key="1">
    <citation type="submission" date="2025-08" db="UniProtKB">
        <authorList>
            <consortium name="RefSeq"/>
        </authorList>
    </citation>
    <scope>IDENTIFICATION</scope>
    <source>
        <tissue evidence="3">Tentacle</tissue>
    </source>
</reference>
<accession>A0A6P8I1E7</accession>
<proteinExistence type="predicted"/>
<organism evidence="2 3">
    <name type="scientific">Actinia tenebrosa</name>
    <name type="common">Australian red waratah sea anemone</name>
    <dbReference type="NCBI Taxonomy" id="6105"/>
    <lineage>
        <taxon>Eukaryota</taxon>
        <taxon>Metazoa</taxon>
        <taxon>Cnidaria</taxon>
        <taxon>Anthozoa</taxon>
        <taxon>Hexacorallia</taxon>
        <taxon>Actiniaria</taxon>
        <taxon>Actiniidae</taxon>
        <taxon>Actinia</taxon>
    </lineage>
</organism>
<evidence type="ECO:0000313" key="2">
    <source>
        <dbReference type="Proteomes" id="UP000515163"/>
    </source>
</evidence>
<protein>
    <submittedName>
        <fullName evidence="3">Receptor-binding cancer antigen expressed on SiSo cells-like isoform X1</fullName>
    </submittedName>
</protein>
<dbReference type="PANTHER" id="PTHR15208:SF2">
    <property type="entry name" value="RECEPTOR-BINDING CANCER ANTIGEN EXPRESSED ON SISO CELLS"/>
    <property type="match status" value="1"/>
</dbReference>
<dbReference type="GeneID" id="116295115"/>
<dbReference type="InterPro" id="IPR017025">
    <property type="entry name" value="Cancer-assoc_antigen_RCAS1"/>
</dbReference>
<dbReference type="GO" id="GO:0030141">
    <property type="term" value="C:secretory granule"/>
    <property type="evidence" value="ECO:0007669"/>
    <property type="project" value="TreeGrafter"/>
</dbReference>
<feature type="region of interest" description="Disordered" evidence="1">
    <location>
        <begin position="153"/>
        <end position="172"/>
    </location>
</feature>
<dbReference type="PANTHER" id="PTHR15208">
    <property type="entry name" value="RECEPTOR-BINDING CANCER ANTIGEN EXPRESSED ON SISO CELLS CANCER ASSOCIATED SURFACE ANTIGEN RCAS1 ESTROGEN RECEPTOR-BINDING FRAGMENT- ASSOCIATED GENE 9 PROTEIN"/>
    <property type="match status" value="1"/>
</dbReference>
<evidence type="ECO:0000313" key="3">
    <source>
        <dbReference type="RefSeq" id="XP_031558712.1"/>
    </source>
</evidence>
<dbReference type="OrthoDB" id="10017216at2759"/>
<sequence length="223" mass="25792">MKTIWLNFSRIISCFSFIFGIIKKIFCRGRRRKDSEPSNPLPVSTGTNDSQQNQDLRPETSEIASNQDASWTEWGSDDHFSIKIEPTTPPLSSQPAENEGSMDADDLFKDMTPVFKKPKKIVLKQKSSNSNQYASNSPSRLNFDMSYPPAQTDLGTWEDTNEGWDGDEIDEKEIEWETENVLREKRYAERERRALEQQRKKEEREAQRLAKKSQHQLGIKVNS</sequence>
<evidence type="ECO:0000256" key="1">
    <source>
        <dbReference type="SAM" id="MobiDB-lite"/>
    </source>
</evidence>
<dbReference type="AlphaFoldDB" id="A0A6P8I1E7"/>
<feature type="region of interest" description="Disordered" evidence="1">
    <location>
        <begin position="191"/>
        <end position="223"/>
    </location>
</feature>
<dbReference type="RefSeq" id="XP_031558712.1">
    <property type="nucleotide sequence ID" value="XM_031702852.1"/>
</dbReference>
<feature type="compositionally biased region" description="Acidic residues" evidence="1">
    <location>
        <begin position="159"/>
        <end position="172"/>
    </location>
</feature>
<keyword evidence="2" id="KW-1185">Reference proteome</keyword>
<feature type="region of interest" description="Disordered" evidence="1">
    <location>
        <begin position="82"/>
        <end position="103"/>
    </location>
</feature>
<gene>
    <name evidence="3" type="primary">LOC116295115</name>
</gene>
<name>A0A6P8I1E7_ACTTE</name>
<feature type="compositionally biased region" description="Polar residues" evidence="1">
    <location>
        <begin position="37"/>
        <end position="55"/>
    </location>
</feature>
<dbReference type="FunCoup" id="A0A6P8I1E7">
    <property type="interactions" value="854"/>
</dbReference>
<dbReference type="Proteomes" id="UP000515163">
    <property type="component" value="Unplaced"/>
</dbReference>
<feature type="region of interest" description="Disordered" evidence="1">
    <location>
        <begin position="32"/>
        <end position="70"/>
    </location>
</feature>
<dbReference type="PIRSF" id="PIRSF034247">
    <property type="entry name" value="RCAS1"/>
    <property type="match status" value="1"/>
</dbReference>